<dbReference type="EMBL" id="LBTW01000078">
    <property type="protein sequence ID" value="KKQ46530.1"/>
    <property type="molecule type" value="Genomic_DNA"/>
</dbReference>
<reference evidence="2 3" key="1">
    <citation type="journal article" date="2015" name="Nature">
        <title>rRNA introns, odd ribosomes, and small enigmatic genomes across a large radiation of phyla.</title>
        <authorList>
            <person name="Brown C.T."/>
            <person name="Hug L.A."/>
            <person name="Thomas B.C."/>
            <person name="Sharon I."/>
            <person name="Castelle C.J."/>
            <person name="Singh A."/>
            <person name="Wilkins M.J."/>
            <person name="Williams K.H."/>
            <person name="Banfield J.F."/>
        </authorList>
    </citation>
    <scope>NUCLEOTIDE SEQUENCE [LARGE SCALE GENOMIC DNA]</scope>
</reference>
<evidence type="ECO:0000313" key="2">
    <source>
        <dbReference type="EMBL" id="KKQ46530.1"/>
    </source>
</evidence>
<proteinExistence type="predicted"/>
<gene>
    <name evidence="2" type="ORF">US67_C0078G0007</name>
</gene>
<evidence type="ECO:0000313" key="3">
    <source>
        <dbReference type="Proteomes" id="UP000034366"/>
    </source>
</evidence>
<comment type="caution">
    <text evidence="2">The sequence shown here is derived from an EMBL/GenBank/DDBJ whole genome shotgun (WGS) entry which is preliminary data.</text>
</comment>
<organism evidence="2 3">
    <name type="scientific">Candidatus Woesebacteria bacterium GW2011_GWD1_38_10</name>
    <dbReference type="NCBI Taxonomy" id="1618592"/>
    <lineage>
        <taxon>Bacteria</taxon>
        <taxon>Candidatus Woeseibacteriota</taxon>
    </lineage>
</organism>
<accession>A0A0G0I6B2</accession>
<dbReference type="AlphaFoldDB" id="A0A0G0I6B2"/>
<feature type="region of interest" description="Disordered" evidence="1">
    <location>
        <begin position="141"/>
        <end position="230"/>
    </location>
</feature>
<evidence type="ECO:0000256" key="1">
    <source>
        <dbReference type="SAM" id="MobiDB-lite"/>
    </source>
</evidence>
<dbReference type="Proteomes" id="UP000034366">
    <property type="component" value="Unassembled WGS sequence"/>
</dbReference>
<protein>
    <submittedName>
        <fullName evidence="2">Uncharacterized protein</fullName>
    </submittedName>
</protein>
<sequence length="230" mass="24515">MAPKAETLFGKIERYLGQQANNKAQQIQQEGVNAYARGDTKAVRESTHQYDAVKGFPFELAERIRDVNDLIRKYGLDEIDIPIDEIKVSKDASRTEIAEAITTPTLKSKDRVQRSSNYKTGYGGIVGLDLIEKADRGGVGAFHPSNRGPARHWPVHLHPGRVPARPGASGPRSVPGPQGQRGRHLGRDPRPGLGVPLHHPAASLGRGAGAGTPTPPGGGTGPASRRGPAS</sequence>
<name>A0A0G0I6B2_9BACT</name>
<feature type="compositionally biased region" description="Basic residues" evidence="1">
    <location>
        <begin position="149"/>
        <end position="159"/>
    </location>
</feature>